<sequence>MLENPKLDWLFVINPVAGAEDKTVFVKRIKEKLKNAKKSYRLYFTTGHQDCEVIDLFIKKYSPQNIAVIGGDGTLLDVVTSVKNNPIPIAIIPFGSANGMSAELDIEPDQDIRLNQIINGREIKDFDLIKFDENTYSLHISDIGLNAEVVSAYDKDEDRGMRTYLKHLLSVWSTKKEFNVKITADGETYERTVFMVVIANARKYGSGMLINPKGRPDDGKFELCLVTDVSIDGMIKAGLSSINERFVPLESLETIHCKNATIELEEEKIFQVDGEVVGKVTKITPEIIPSAVKLML</sequence>
<gene>
    <name evidence="6" type="ORF">OO013_10470</name>
</gene>
<dbReference type="RefSeq" id="WP_266056756.1">
    <property type="nucleotide sequence ID" value="NZ_JAPFQN010000005.1"/>
</dbReference>
<dbReference type="Pfam" id="PF19279">
    <property type="entry name" value="YegS_C"/>
    <property type="match status" value="1"/>
</dbReference>
<dbReference type="Gene3D" id="2.60.200.40">
    <property type="match status" value="1"/>
</dbReference>
<keyword evidence="4" id="KW-0067">ATP-binding</keyword>
<evidence type="ECO:0000256" key="1">
    <source>
        <dbReference type="ARBA" id="ARBA00022679"/>
    </source>
</evidence>
<keyword evidence="1" id="KW-0808">Transferase</keyword>
<dbReference type="EMBL" id="JAPFQN010000005">
    <property type="protein sequence ID" value="MCX2744293.1"/>
    <property type="molecule type" value="Genomic_DNA"/>
</dbReference>
<comment type="caution">
    <text evidence="6">The sequence shown here is derived from an EMBL/GenBank/DDBJ whole genome shotgun (WGS) entry which is preliminary data.</text>
</comment>
<dbReference type="InterPro" id="IPR045540">
    <property type="entry name" value="YegS/DAGK_C"/>
</dbReference>
<dbReference type="Proteomes" id="UP001209885">
    <property type="component" value="Unassembled WGS sequence"/>
</dbReference>
<protein>
    <submittedName>
        <fullName evidence="6">Diacylglycerol kinase family protein</fullName>
    </submittedName>
</protein>
<proteinExistence type="predicted"/>
<dbReference type="GO" id="GO:0016301">
    <property type="term" value="F:kinase activity"/>
    <property type="evidence" value="ECO:0007669"/>
    <property type="project" value="UniProtKB-KW"/>
</dbReference>
<keyword evidence="2" id="KW-0547">Nucleotide-binding</keyword>
<evidence type="ECO:0000313" key="7">
    <source>
        <dbReference type="Proteomes" id="UP001209885"/>
    </source>
</evidence>
<dbReference type="PROSITE" id="PS50146">
    <property type="entry name" value="DAGK"/>
    <property type="match status" value="1"/>
</dbReference>
<dbReference type="PANTHER" id="PTHR12358">
    <property type="entry name" value="SPHINGOSINE KINASE"/>
    <property type="match status" value="1"/>
</dbReference>
<dbReference type="PANTHER" id="PTHR12358:SF106">
    <property type="entry name" value="LIPID KINASE YEGS"/>
    <property type="match status" value="1"/>
</dbReference>
<evidence type="ECO:0000256" key="2">
    <source>
        <dbReference type="ARBA" id="ARBA00022741"/>
    </source>
</evidence>
<dbReference type="InterPro" id="IPR001206">
    <property type="entry name" value="Diacylglycerol_kinase_cat_dom"/>
</dbReference>
<dbReference type="Gene3D" id="3.40.50.10330">
    <property type="entry name" value="Probable inorganic polyphosphate/atp-NAD kinase, domain 1"/>
    <property type="match status" value="1"/>
</dbReference>
<dbReference type="InterPro" id="IPR017438">
    <property type="entry name" value="ATP-NAD_kinase_N"/>
</dbReference>
<evidence type="ECO:0000313" key="6">
    <source>
        <dbReference type="EMBL" id="MCX2744293.1"/>
    </source>
</evidence>
<evidence type="ECO:0000256" key="3">
    <source>
        <dbReference type="ARBA" id="ARBA00022777"/>
    </source>
</evidence>
<evidence type="ECO:0000259" key="5">
    <source>
        <dbReference type="PROSITE" id="PS50146"/>
    </source>
</evidence>
<dbReference type="Pfam" id="PF00781">
    <property type="entry name" value="DAGK_cat"/>
    <property type="match status" value="1"/>
</dbReference>
<organism evidence="6 7">
    <name type="scientific">Mangrovivirga halotolerans</name>
    <dbReference type="NCBI Taxonomy" id="2993936"/>
    <lineage>
        <taxon>Bacteria</taxon>
        <taxon>Pseudomonadati</taxon>
        <taxon>Bacteroidota</taxon>
        <taxon>Cytophagia</taxon>
        <taxon>Cytophagales</taxon>
        <taxon>Mangrovivirgaceae</taxon>
        <taxon>Mangrovivirga</taxon>
    </lineage>
</organism>
<keyword evidence="7" id="KW-1185">Reference proteome</keyword>
<dbReference type="SUPFAM" id="SSF111331">
    <property type="entry name" value="NAD kinase/diacylglycerol kinase-like"/>
    <property type="match status" value="1"/>
</dbReference>
<feature type="domain" description="DAGKc" evidence="5">
    <location>
        <begin position="4"/>
        <end position="134"/>
    </location>
</feature>
<evidence type="ECO:0000256" key="4">
    <source>
        <dbReference type="ARBA" id="ARBA00022840"/>
    </source>
</evidence>
<keyword evidence="3 6" id="KW-0418">Kinase</keyword>
<dbReference type="InterPro" id="IPR050187">
    <property type="entry name" value="Lipid_Phosphate_FormReg"/>
</dbReference>
<accession>A0ABT3RR88</accession>
<reference evidence="6 7" key="1">
    <citation type="submission" date="2022-11" db="EMBL/GenBank/DDBJ databases">
        <title>The characterization of three novel Bacteroidetes species and genomic analysis of their roles in tidal elemental geochemical cycles.</title>
        <authorList>
            <person name="Ma K."/>
        </authorList>
    </citation>
    <scope>NUCLEOTIDE SEQUENCE [LARGE SCALE GENOMIC DNA]</scope>
    <source>
        <strain evidence="6 7">M17</strain>
    </source>
</reference>
<dbReference type="InterPro" id="IPR016064">
    <property type="entry name" value="NAD/diacylglycerol_kinase_sf"/>
</dbReference>
<name>A0ABT3RR88_9BACT</name>